<protein>
    <submittedName>
        <fullName evidence="2">Uncharacterized protein</fullName>
    </submittedName>
</protein>
<feature type="region of interest" description="Disordered" evidence="1">
    <location>
        <begin position="149"/>
        <end position="175"/>
    </location>
</feature>
<gene>
    <name evidence="2" type="ORF">F7D95_07840</name>
</gene>
<comment type="caution">
    <text evidence="2">The sequence shown here is derived from an EMBL/GenBank/DDBJ whole genome shotgun (WGS) entry which is preliminary data.</text>
</comment>
<reference evidence="3" key="1">
    <citation type="submission" date="2019-09" db="EMBL/GenBank/DDBJ databases">
        <title>Distinct polysaccharide growth profiles of human intestinal Prevotella copri isolates.</title>
        <authorList>
            <person name="Fehlner-Peach H."/>
            <person name="Magnabosco C."/>
            <person name="Raghavan V."/>
            <person name="Scher J.U."/>
            <person name="Tett A."/>
            <person name="Cox L.M."/>
            <person name="Gottsegen C."/>
            <person name="Watters A."/>
            <person name="Wiltshire- Gordon J.D."/>
            <person name="Segata N."/>
            <person name="Bonneau R."/>
            <person name="Littman D.R."/>
        </authorList>
    </citation>
    <scope>NUCLEOTIDE SEQUENCE [LARGE SCALE GENOMIC DNA]</scope>
    <source>
        <strain evidence="3">iAQ1179</strain>
    </source>
</reference>
<evidence type="ECO:0000313" key="3">
    <source>
        <dbReference type="Proteomes" id="UP000442105"/>
    </source>
</evidence>
<evidence type="ECO:0000313" key="2">
    <source>
        <dbReference type="EMBL" id="MQN12732.1"/>
    </source>
</evidence>
<dbReference type="AlphaFoldDB" id="A0AA90UFA4"/>
<sequence>MNKNFMYGIGAVKFGEKTIGYIEKGSWDWGGTKPESTDIDAEQVPDAPVLTIPTKNATISPTFNIIQLNYENIQMVLGGTLVGTTGKYTGWKAPTSLVHLSGKWTIDFVSGQTCTIPNATILANLGGKLTLTEVSKLECQLKVNKPSDGSAPYDINDTANPLSASSTSQANSVKV</sequence>
<dbReference type="EMBL" id="VZCW01000208">
    <property type="protein sequence ID" value="MQN12732.1"/>
    <property type="molecule type" value="Genomic_DNA"/>
</dbReference>
<accession>A0AA90UFA4</accession>
<evidence type="ECO:0000256" key="1">
    <source>
        <dbReference type="SAM" id="MobiDB-lite"/>
    </source>
</evidence>
<name>A0AA90UFA4_9BACT</name>
<dbReference type="RefSeq" id="WP_153128510.1">
    <property type="nucleotide sequence ID" value="NZ_CP156891.1"/>
</dbReference>
<dbReference type="Proteomes" id="UP000442105">
    <property type="component" value="Unassembled WGS sequence"/>
</dbReference>
<organism evidence="2 3">
    <name type="scientific">Segatella copri</name>
    <dbReference type="NCBI Taxonomy" id="165179"/>
    <lineage>
        <taxon>Bacteria</taxon>
        <taxon>Pseudomonadati</taxon>
        <taxon>Bacteroidota</taxon>
        <taxon>Bacteroidia</taxon>
        <taxon>Bacteroidales</taxon>
        <taxon>Prevotellaceae</taxon>
        <taxon>Segatella</taxon>
    </lineage>
</organism>
<feature type="compositionally biased region" description="Polar residues" evidence="1">
    <location>
        <begin position="157"/>
        <end position="175"/>
    </location>
</feature>
<proteinExistence type="predicted"/>